<name>A0A7S4PXX3_9DINO</name>
<dbReference type="InterPro" id="IPR016039">
    <property type="entry name" value="Thiolase-like"/>
</dbReference>
<dbReference type="PANTHER" id="PTHR43775:SF37">
    <property type="entry name" value="SI:DKEY-61P9.11"/>
    <property type="match status" value="1"/>
</dbReference>
<feature type="domain" description="Ketosynthase family 3 (KS3)" evidence="4">
    <location>
        <begin position="296"/>
        <end position="732"/>
    </location>
</feature>
<dbReference type="CDD" id="cd00833">
    <property type="entry name" value="PKS"/>
    <property type="match status" value="1"/>
</dbReference>
<dbReference type="GO" id="GO:0004312">
    <property type="term" value="F:fatty acid synthase activity"/>
    <property type="evidence" value="ECO:0007669"/>
    <property type="project" value="TreeGrafter"/>
</dbReference>
<dbReference type="InterPro" id="IPR050091">
    <property type="entry name" value="PKS_NRPS_Biosynth_Enz"/>
</dbReference>
<evidence type="ECO:0000256" key="3">
    <source>
        <dbReference type="RuleBase" id="RU003694"/>
    </source>
</evidence>
<proteinExistence type="inferred from homology"/>
<protein>
    <recommendedName>
        <fullName evidence="4">Ketosynthase family 3 (KS3) domain-containing protein</fullName>
    </recommendedName>
</protein>
<dbReference type="Gene3D" id="3.40.47.10">
    <property type="match status" value="1"/>
</dbReference>
<dbReference type="InterPro" id="IPR014030">
    <property type="entry name" value="Ketoacyl_synth_N"/>
</dbReference>
<dbReference type="GO" id="GO:0006633">
    <property type="term" value="P:fatty acid biosynthetic process"/>
    <property type="evidence" value="ECO:0007669"/>
    <property type="project" value="TreeGrafter"/>
</dbReference>
<evidence type="ECO:0000313" key="5">
    <source>
        <dbReference type="EMBL" id="CAE4565994.1"/>
    </source>
</evidence>
<evidence type="ECO:0000259" key="4">
    <source>
        <dbReference type="PROSITE" id="PS52004"/>
    </source>
</evidence>
<dbReference type="PROSITE" id="PS52004">
    <property type="entry name" value="KS3_2"/>
    <property type="match status" value="1"/>
</dbReference>
<keyword evidence="2" id="KW-0597">Phosphoprotein</keyword>
<comment type="similarity">
    <text evidence="3">Belongs to the thiolase-like superfamily. Beta-ketoacyl-ACP synthases family.</text>
</comment>
<dbReference type="SUPFAM" id="SSF53901">
    <property type="entry name" value="Thiolase-like"/>
    <property type="match status" value="1"/>
</dbReference>
<dbReference type="InterPro" id="IPR020841">
    <property type="entry name" value="PKS_Beta-ketoAc_synthase_dom"/>
</dbReference>
<dbReference type="Pfam" id="PF02801">
    <property type="entry name" value="Ketoacyl-synt_C"/>
    <property type="match status" value="1"/>
</dbReference>
<keyword evidence="1" id="KW-0596">Phosphopantetheine</keyword>
<evidence type="ECO:0000256" key="1">
    <source>
        <dbReference type="ARBA" id="ARBA00022450"/>
    </source>
</evidence>
<dbReference type="InterPro" id="IPR030834">
    <property type="entry name" value="PKS_assoc_dom"/>
</dbReference>
<evidence type="ECO:0000256" key="2">
    <source>
        <dbReference type="ARBA" id="ARBA00022553"/>
    </source>
</evidence>
<dbReference type="EMBL" id="HBNR01008527">
    <property type="protein sequence ID" value="CAE4565994.1"/>
    <property type="molecule type" value="Transcribed_RNA"/>
</dbReference>
<keyword evidence="3" id="KW-0808">Transferase</keyword>
<dbReference type="NCBIfam" id="TIGR04556">
    <property type="entry name" value="PKS_assoc"/>
    <property type="match status" value="1"/>
</dbReference>
<dbReference type="AlphaFoldDB" id="A0A7S4PXX3"/>
<reference evidence="5" key="1">
    <citation type="submission" date="2021-01" db="EMBL/GenBank/DDBJ databases">
        <authorList>
            <person name="Corre E."/>
            <person name="Pelletier E."/>
            <person name="Niang G."/>
            <person name="Scheremetjew M."/>
            <person name="Finn R."/>
            <person name="Kale V."/>
            <person name="Holt S."/>
            <person name="Cochrane G."/>
            <person name="Meng A."/>
            <person name="Brown T."/>
            <person name="Cohen L."/>
        </authorList>
    </citation>
    <scope>NUCLEOTIDE SEQUENCE</scope>
    <source>
        <strain evidence="5">CCMP3105</strain>
    </source>
</reference>
<sequence length="1162" mass="128944">MASKTKKPGKKDAGDVIDLVQGRDDAEPYVYAEDIMKHLHKKGYCVIDSGVSEFQLQEMLGEVKQMSDVGRFDRPADEVVDGLLGPGGSVRLATVDTEVDFNEDSPIQRLDRQILEMASTMEPFTQQYFGFELSTRSSGYLLEAGQGTDVPPAQFTAKDCIRWLNIFQWHRFMCIYFLGPSTGVLELQPFDNISGGHTLNVRPGMWVLLRADMLSHKFSAGGVSYTLSSFFMQINSDAELRRKQANFTPAPIAKSLGGWLSNAMRFMKENIETEEELEAIASREVMRISNHMYHRGQQIAVRGCAVRFGGRTSHVFFMQSAIFSGCDSAEVIPYQRWDNAQYYASEPQDGYWVRDTYTCMHGTFLEGIEMFDHKFFGLSLNETRGMDPNQRHVLEVCYETCYNSGFRKPTLMRNHMGVYTGGPAGELEWTTVPKQSESGALASTSGSPAILSNRVSYTFGMNGPNYLMDMESASGLLAFQQAVDCCLPQRPQAESAVALGVDTILHPTSYTRLCWAGLMSTRGRCLTFDHTADGFIRGEGCGGVFVNPLLQEVDGAFIMDDKLPLQAIASGAYVNNSGKTASLTAPSGHMDQELIASTLKRAEISPLDVEFVEPHAAGSLLADAVEVTALVKSYRMSGTSAEEMLGVGSVKSLYGNAKPASGILAVLKQIIAGCFGDMVASAHLMRVNPHMLLDDMPMLIATDHVANRMNSSFTAVSAKGIGGSNVHAILWGQVDFNRVARPKIVEAQKPISYWPGGGGDLDDEAKPSKNYTIVGSWSGWADPQPMESDGKGIYGYTITLGEHAFERFHILLDGDANKVLHPGLPDAPRDFPVHGPDRGHDAEMNHWLINGQPQFVGLVDRETWQALTDAGEGSQLQWVQTNAKEAGLPGEQYRIQLQVNGQYRAVTWEKVMEGADDAAVPVKADVSVGQYYVMSSWTDWSGVHMTADKETEGFFYLETQLTRPGGTFNIVRNQDDRQTIYPEIPYAEVGYASPVLGPDDQGRAYYWYVAGEPGDVVRIEMRRVHRDGCVSMDVTWKKLGEDVLPALTLRDAARSQFFLVGTLGKWKKKHRMTYTGNYYAFELSIRLGSTESFQILMDGDWNLMLYPPEEDSTKEAWLRGPDELGQGLFWTMGKAEDERSGRFEVQLYVYRGRPAKVTWVRK</sequence>
<dbReference type="InterPro" id="IPR014031">
    <property type="entry name" value="Ketoacyl_synth_C"/>
</dbReference>
<gene>
    <name evidence="5" type="ORF">AMON00008_LOCUS5613</name>
</gene>
<dbReference type="SMART" id="SM00825">
    <property type="entry name" value="PKS_KS"/>
    <property type="match status" value="1"/>
</dbReference>
<dbReference type="PANTHER" id="PTHR43775">
    <property type="entry name" value="FATTY ACID SYNTHASE"/>
    <property type="match status" value="1"/>
</dbReference>
<accession>A0A7S4PXX3</accession>
<dbReference type="Pfam" id="PF00109">
    <property type="entry name" value="ketoacyl-synt"/>
    <property type="match status" value="1"/>
</dbReference>
<organism evidence="5">
    <name type="scientific">Alexandrium monilatum</name>
    <dbReference type="NCBI Taxonomy" id="311494"/>
    <lineage>
        <taxon>Eukaryota</taxon>
        <taxon>Sar</taxon>
        <taxon>Alveolata</taxon>
        <taxon>Dinophyceae</taxon>
        <taxon>Gonyaulacales</taxon>
        <taxon>Pyrocystaceae</taxon>
        <taxon>Alexandrium</taxon>
    </lineage>
</organism>